<dbReference type="Pfam" id="PF26255">
    <property type="entry name" value="Viral_env_HRPV"/>
    <property type="match status" value="1"/>
</dbReference>
<comment type="caution">
    <text evidence="3">The sequence shown here is derived from an EMBL/GenBank/DDBJ whole genome shotgun (WGS) entry which is preliminary data.</text>
</comment>
<accession>A0AAV3T1R4</accession>
<name>A0AAV3T1R4_9EURY</name>
<dbReference type="AlphaFoldDB" id="A0AAV3T1R4"/>
<reference evidence="3 4" key="1">
    <citation type="journal article" date="2019" name="Int. J. Syst. Evol. Microbiol.">
        <title>The Global Catalogue of Microorganisms (GCM) 10K type strain sequencing project: providing services to taxonomists for standard genome sequencing and annotation.</title>
        <authorList>
            <consortium name="The Broad Institute Genomics Platform"/>
            <consortium name="The Broad Institute Genome Sequencing Center for Infectious Disease"/>
            <person name="Wu L."/>
            <person name="Ma J."/>
        </authorList>
    </citation>
    <scope>NUCLEOTIDE SEQUENCE [LARGE SCALE GENOMIC DNA]</scope>
    <source>
        <strain evidence="3 4">JCM 16327</strain>
    </source>
</reference>
<dbReference type="InterPro" id="IPR058677">
    <property type="entry name" value="ORF4_N"/>
</dbReference>
<organism evidence="3 4">
    <name type="scientific">Salarchaeum japonicum</name>
    <dbReference type="NCBI Taxonomy" id="555573"/>
    <lineage>
        <taxon>Archaea</taxon>
        <taxon>Methanobacteriati</taxon>
        <taxon>Methanobacteriota</taxon>
        <taxon>Stenosarchaea group</taxon>
        <taxon>Halobacteria</taxon>
        <taxon>Halobacteriales</taxon>
        <taxon>Halobacteriaceae</taxon>
    </lineage>
</organism>
<dbReference type="RefSeq" id="WP_227260940.1">
    <property type="nucleotide sequence ID" value="NZ_BAAADU010000002.1"/>
</dbReference>
<keyword evidence="4" id="KW-1185">Reference proteome</keyword>
<feature type="domain" description="Envelope protein N-terminal" evidence="2">
    <location>
        <begin position="82"/>
        <end position="366"/>
    </location>
</feature>
<keyword evidence="1" id="KW-1133">Transmembrane helix</keyword>
<feature type="transmembrane region" description="Helical" evidence="1">
    <location>
        <begin position="595"/>
        <end position="613"/>
    </location>
</feature>
<dbReference type="GeneID" id="68573955"/>
<protein>
    <recommendedName>
        <fullName evidence="2">Envelope protein N-terminal domain-containing protein</fullName>
    </recommendedName>
</protein>
<sequence>MTRLPTPTLRGLAAVLFALGLVTTAAGAGVLGPGAQDTLDDTSPVGETEAIAPVVVGGFLAGAATASFVASYLNDDGGVPEEKVEKIKSIEALQQKLDLHALGVSAHESGEQYRTSMENFLVDSRSIASQKAKAAALKLLNNGTKNATKVRNAMHESIEDYYSVREHNLVAKYNSHIAQLRYIINTSRNDSGISVDMVSYESKGGGDVVHGYDSLVYNSTLTLANGTAVNTTGFKLSIDPDGYSGSPWTYPPYILNQTPQNSGTQTYWELDAWNVSGTNETTSVSKETAINLEAYNDLYQDINGQVSQMEANYNLSFAQEVVAGYKQGTINSSDLVTPEMLAQEFGTAYNETGASIYQWASLASMGLASPDLANTSYMTVSYAKATQTRYVTLNASGTPTAPTPYNVTVGGEVVGQLFTTENDTSARVPIPEDVNATKYGDQPPTVEIVTYGGLSTSWSTQKVDAGETTAVEGVNITAEQPGNWVRVTEPGMLFARNAPNGTWTTGTTYNATTNPGTEFFAPSGKYTSITKLDGEFTIEQIVTESGNVSTLDTRNYNYQTANASQFVNDLRELEEVREDAESRMPTTGGGGGGSGATQAGIALIVLAGALLALDRRED</sequence>
<dbReference type="Proteomes" id="UP001500194">
    <property type="component" value="Unassembled WGS sequence"/>
</dbReference>
<keyword evidence="1" id="KW-0812">Transmembrane</keyword>
<keyword evidence="1" id="KW-0472">Membrane</keyword>
<gene>
    <name evidence="3" type="ORF">GCM10009019_13720</name>
</gene>
<evidence type="ECO:0000256" key="1">
    <source>
        <dbReference type="SAM" id="Phobius"/>
    </source>
</evidence>
<dbReference type="EMBL" id="BAAADU010000002">
    <property type="protein sequence ID" value="GAA0651914.1"/>
    <property type="molecule type" value="Genomic_DNA"/>
</dbReference>
<evidence type="ECO:0000313" key="3">
    <source>
        <dbReference type="EMBL" id="GAA0651914.1"/>
    </source>
</evidence>
<evidence type="ECO:0000313" key="4">
    <source>
        <dbReference type="Proteomes" id="UP001500194"/>
    </source>
</evidence>
<evidence type="ECO:0000259" key="2">
    <source>
        <dbReference type="Pfam" id="PF26255"/>
    </source>
</evidence>
<proteinExistence type="predicted"/>